<feature type="domain" description="Thiamine pyrophosphate enzyme N-terminal TPP-binding" evidence="7">
    <location>
        <begin position="88"/>
        <end position="203"/>
    </location>
</feature>
<dbReference type="CDD" id="cd07035">
    <property type="entry name" value="TPP_PYR_POX_like"/>
    <property type="match status" value="1"/>
</dbReference>
<evidence type="ECO:0000256" key="2">
    <source>
        <dbReference type="ARBA" id="ARBA00007812"/>
    </source>
</evidence>
<sequence length="656" mass="72104">MGSPCGRTHSFSDLALSDNLLNNLFNSKSYSQFTIFYIPELSIFIKKKDLEFSLDTPSIFWNCYLKLNNLLNNLLNIKLFLGEIDMIGAQTLVKMLEKYHVEYIFGVPGDTSIKFYEALYDNQSGIRHVMARDERSASFMADAYARLSHKPGVCECPSGAGSLYTVPGIAEANASSIPVIVITSDIPLSGEGKQTITELDTQKLYESITKWATVVKSVNKIPEVIRRAFRIATTGRPGAVHLSLPKEALCDEFSNSAKDLYADENCCTYPAFRTRGARTDLEALVDHMAGAKRLVIIVGGGANHSQAGTSIQSMAEWMAAPVVSTISGQGIMPDDHPMALGVIGDNGFHPHAHRAVEEADVLLYVGCKMGSVSTINWSMPSEKPGRKILQIDLNPEMLGNNFQNTWSVAGDARLVAEDLVTLLKGKTAHRQASDWVNSLNQQRLDFWKQAQQAFQADTTPLKPQRIIAELNRHLDETTIVISDAGTPTPYITRFLKLAAKNSRFIIPRAYGGLGYAIPAVVGAHFARPDARLVGLFGDGSLGMSAGELETISRLNIPVVLIHFNNSSFGWIKALQKLHCNKKYFSVDFNANNPARVAEGFGLKALSIETPEQLVQGLDMAFNARGPVFLDVKSEPELEDIPPVYSWMTCQAKHDKA</sequence>
<evidence type="ECO:0000256" key="4">
    <source>
        <dbReference type="RuleBase" id="RU362132"/>
    </source>
</evidence>
<organism evidence="8 9">
    <name type="scientific">Desulforapulum autotrophicum (strain ATCC 43914 / DSM 3382 / VKM B-1955 / HRM2)</name>
    <name type="common">Desulfobacterium autotrophicum</name>
    <dbReference type="NCBI Taxonomy" id="177437"/>
    <lineage>
        <taxon>Bacteria</taxon>
        <taxon>Pseudomonadati</taxon>
        <taxon>Thermodesulfobacteriota</taxon>
        <taxon>Desulfobacteria</taxon>
        <taxon>Desulfobacterales</taxon>
        <taxon>Desulfobacteraceae</taxon>
        <taxon>Desulforapulum</taxon>
    </lineage>
</organism>
<dbReference type="KEGG" id="dat:HRM2_29030"/>
<accession>C0QJW5</accession>
<dbReference type="Pfam" id="PF00205">
    <property type="entry name" value="TPP_enzyme_M"/>
    <property type="match status" value="1"/>
</dbReference>
<dbReference type="InterPro" id="IPR029035">
    <property type="entry name" value="DHS-like_NAD/FAD-binding_dom"/>
</dbReference>
<dbReference type="Gene3D" id="3.40.50.1220">
    <property type="entry name" value="TPP-binding domain"/>
    <property type="match status" value="1"/>
</dbReference>
<keyword evidence="8" id="KW-0808">Transferase</keyword>
<dbReference type="GO" id="GO:0003984">
    <property type="term" value="F:acetolactate synthase activity"/>
    <property type="evidence" value="ECO:0007669"/>
    <property type="project" value="UniProtKB-EC"/>
</dbReference>
<dbReference type="InterPro" id="IPR000399">
    <property type="entry name" value="TPP-bd_CS"/>
</dbReference>
<dbReference type="GO" id="GO:0030976">
    <property type="term" value="F:thiamine pyrophosphate binding"/>
    <property type="evidence" value="ECO:0007669"/>
    <property type="project" value="InterPro"/>
</dbReference>
<feature type="domain" description="Thiamine pyrophosphate enzyme central" evidence="5">
    <location>
        <begin position="281"/>
        <end position="419"/>
    </location>
</feature>
<dbReference type="PROSITE" id="PS00187">
    <property type="entry name" value="TPP_ENZYMES"/>
    <property type="match status" value="1"/>
</dbReference>
<protein>
    <submittedName>
        <fullName evidence="8">IlvB</fullName>
        <ecNumber evidence="8">2.2.1.6</ecNumber>
    </submittedName>
</protein>
<evidence type="ECO:0000259" key="6">
    <source>
        <dbReference type="Pfam" id="PF02775"/>
    </source>
</evidence>
<dbReference type="GO" id="GO:0000287">
    <property type="term" value="F:magnesium ion binding"/>
    <property type="evidence" value="ECO:0007669"/>
    <property type="project" value="InterPro"/>
</dbReference>
<reference evidence="8 9" key="1">
    <citation type="journal article" date="2009" name="Environ. Microbiol.">
        <title>Genome sequence of Desulfobacterium autotrophicum HRM2, a marine sulfate reducer oxidizing organic carbon completely to carbon dioxide.</title>
        <authorList>
            <person name="Strittmatter A.W."/>
            <person name="Liesegang H."/>
            <person name="Rabus R."/>
            <person name="Decker I."/>
            <person name="Amann J."/>
            <person name="Andres S."/>
            <person name="Henne A."/>
            <person name="Fricke W.F."/>
            <person name="Martinez-Arias R."/>
            <person name="Bartels D."/>
            <person name="Goesmann A."/>
            <person name="Krause L."/>
            <person name="Puehler A."/>
            <person name="Klenk H.P."/>
            <person name="Richter M."/>
            <person name="Schuler M."/>
            <person name="Gloeckner F.O."/>
            <person name="Meyerdierks A."/>
            <person name="Gottschalk G."/>
            <person name="Amann R."/>
        </authorList>
    </citation>
    <scope>NUCLEOTIDE SEQUENCE [LARGE SCALE GENOMIC DNA]</scope>
    <source>
        <strain evidence="9">ATCC 43914 / DSM 3382 / HRM2</strain>
    </source>
</reference>
<dbReference type="EMBL" id="CP001087">
    <property type="protein sequence ID" value="ACN15991.1"/>
    <property type="molecule type" value="Genomic_DNA"/>
</dbReference>
<dbReference type="PANTHER" id="PTHR18968:SF13">
    <property type="entry name" value="ACETOLACTATE SYNTHASE CATALYTIC SUBUNIT, MITOCHONDRIAL"/>
    <property type="match status" value="1"/>
</dbReference>
<name>C0QJW5_DESAH</name>
<dbReference type="Pfam" id="PF02775">
    <property type="entry name" value="TPP_enzyme_C"/>
    <property type="match status" value="1"/>
</dbReference>
<dbReference type="PANTHER" id="PTHR18968">
    <property type="entry name" value="THIAMINE PYROPHOSPHATE ENZYMES"/>
    <property type="match status" value="1"/>
</dbReference>
<dbReference type="SUPFAM" id="SSF52518">
    <property type="entry name" value="Thiamin diphosphate-binding fold (THDP-binding)"/>
    <property type="match status" value="2"/>
</dbReference>
<dbReference type="InterPro" id="IPR012001">
    <property type="entry name" value="Thiamin_PyroP_enz_TPP-bd_dom"/>
</dbReference>
<keyword evidence="3 4" id="KW-0786">Thiamine pyrophosphate</keyword>
<comment type="similarity">
    <text evidence="2 4">Belongs to the TPP enzyme family.</text>
</comment>
<dbReference type="GO" id="GO:0009099">
    <property type="term" value="P:L-valine biosynthetic process"/>
    <property type="evidence" value="ECO:0007669"/>
    <property type="project" value="TreeGrafter"/>
</dbReference>
<dbReference type="SUPFAM" id="SSF52467">
    <property type="entry name" value="DHS-like NAD/FAD-binding domain"/>
    <property type="match status" value="1"/>
</dbReference>
<keyword evidence="9" id="KW-1185">Reference proteome</keyword>
<evidence type="ECO:0000313" key="9">
    <source>
        <dbReference type="Proteomes" id="UP000000442"/>
    </source>
</evidence>
<dbReference type="GO" id="GO:0009097">
    <property type="term" value="P:isoleucine biosynthetic process"/>
    <property type="evidence" value="ECO:0007669"/>
    <property type="project" value="TreeGrafter"/>
</dbReference>
<evidence type="ECO:0000313" key="8">
    <source>
        <dbReference type="EMBL" id="ACN15991.1"/>
    </source>
</evidence>
<dbReference type="InterPro" id="IPR011766">
    <property type="entry name" value="TPP_enzyme_TPP-bd"/>
</dbReference>
<dbReference type="HOGENOM" id="CLU_013748_3_1_7"/>
<dbReference type="InterPro" id="IPR045229">
    <property type="entry name" value="TPP_enz"/>
</dbReference>
<dbReference type="FunFam" id="3.40.50.970:FF:000007">
    <property type="entry name" value="Acetolactate synthase"/>
    <property type="match status" value="1"/>
</dbReference>
<evidence type="ECO:0000259" key="7">
    <source>
        <dbReference type="Pfam" id="PF02776"/>
    </source>
</evidence>
<evidence type="ECO:0000256" key="1">
    <source>
        <dbReference type="ARBA" id="ARBA00001964"/>
    </source>
</evidence>
<gene>
    <name evidence="8" type="primary">ilvB</name>
    <name evidence="8" type="ordered locus">HRM2_29030</name>
</gene>
<dbReference type="Pfam" id="PF02776">
    <property type="entry name" value="TPP_enzyme_N"/>
    <property type="match status" value="1"/>
</dbReference>
<dbReference type="InterPro" id="IPR012000">
    <property type="entry name" value="Thiamin_PyroP_enz_cen_dom"/>
</dbReference>
<proteinExistence type="inferred from homology"/>
<dbReference type="eggNOG" id="COG0028">
    <property type="taxonomic scope" value="Bacteria"/>
</dbReference>
<dbReference type="GO" id="GO:0050660">
    <property type="term" value="F:flavin adenine dinucleotide binding"/>
    <property type="evidence" value="ECO:0007669"/>
    <property type="project" value="TreeGrafter"/>
</dbReference>
<feature type="domain" description="Thiamine pyrophosphate enzyme TPP-binding" evidence="6">
    <location>
        <begin position="483"/>
        <end position="631"/>
    </location>
</feature>
<evidence type="ECO:0000259" key="5">
    <source>
        <dbReference type="Pfam" id="PF00205"/>
    </source>
</evidence>
<dbReference type="Proteomes" id="UP000000442">
    <property type="component" value="Chromosome"/>
</dbReference>
<evidence type="ECO:0000256" key="3">
    <source>
        <dbReference type="ARBA" id="ARBA00023052"/>
    </source>
</evidence>
<dbReference type="Gene3D" id="3.40.50.970">
    <property type="match status" value="2"/>
</dbReference>
<comment type="cofactor">
    <cofactor evidence="1">
        <name>thiamine diphosphate</name>
        <dbReference type="ChEBI" id="CHEBI:58937"/>
    </cofactor>
</comment>
<dbReference type="EC" id="2.2.1.6" evidence="8"/>
<dbReference type="InterPro" id="IPR029061">
    <property type="entry name" value="THDP-binding"/>
</dbReference>
<dbReference type="AlphaFoldDB" id="C0QJW5"/>
<dbReference type="STRING" id="177437.HRM2_29030"/>
<dbReference type="GO" id="GO:0005948">
    <property type="term" value="C:acetolactate synthase complex"/>
    <property type="evidence" value="ECO:0007669"/>
    <property type="project" value="TreeGrafter"/>
</dbReference>
<dbReference type="CDD" id="cd00568">
    <property type="entry name" value="TPP_enzymes"/>
    <property type="match status" value="1"/>
</dbReference>